<dbReference type="InterPro" id="IPR013088">
    <property type="entry name" value="Znf_NHR/GATA"/>
</dbReference>
<evidence type="ECO:0000256" key="7">
    <source>
        <dbReference type="ARBA" id="ARBA00023242"/>
    </source>
</evidence>
<keyword evidence="5" id="KW-0805">Transcription regulation</keyword>
<evidence type="ECO:0000256" key="10">
    <source>
        <dbReference type="SAM" id="MobiDB-lite"/>
    </source>
</evidence>
<evidence type="ECO:0000256" key="1">
    <source>
        <dbReference type="ARBA" id="ARBA00004123"/>
    </source>
</evidence>
<reference evidence="12 13" key="1">
    <citation type="submission" date="2017-06" db="EMBL/GenBank/DDBJ databases">
        <title>Ant-infecting Ophiocordyceps genomes reveal a high diversity of potential behavioral manipulation genes and a possible major role for enterotoxins.</title>
        <authorList>
            <person name="De Bekker C."/>
            <person name="Evans H.C."/>
            <person name="Brachmann A."/>
            <person name="Hughes D.P."/>
        </authorList>
    </citation>
    <scope>NUCLEOTIDE SEQUENCE [LARGE SCALE GENOMIC DNA]</scope>
    <source>
        <strain evidence="12 13">Map64</strain>
    </source>
</reference>
<dbReference type="GO" id="GO:0000122">
    <property type="term" value="P:negative regulation of transcription by RNA polymerase II"/>
    <property type="evidence" value="ECO:0007669"/>
    <property type="project" value="TreeGrafter"/>
</dbReference>
<dbReference type="OrthoDB" id="515401at2759"/>
<keyword evidence="9" id="KW-0175">Coiled coil</keyword>
<dbReference type="Pfam" id="PF25026">
    <property type="entry name" value="Asd-4"/>
    <property type="match status" value="1"/>
</dbReference>
<feature type="compositionally biased region" description="Polar residues" evidence="10">
    <location>
        <begin position="156"/>
        <end position="169"/>
    </location>
</feature>
<dbReference type="InterPro" id="IPR000679">
    <property type="entry name" value="Znf_GATA"/>
</dbReference>
<dbReference type="GO" id="GO:0008270">
    <property type="term" value="F:zinc ion binding"/>
    <property type="evidence" value="ECO:0007669"/>
    <property type="project" value="UniProtKB-KW"/>
</dbReference>
<evidence type="ECO:0000256" key="5">
    <source>
        <dbReference type="ARBA" id="ARBA00023015"/>
    </source>
</evidence>
<name>A0A2C5YDW5_9HYPO</name>
<gene>
    <name evidence="12" type="ORF">CDD81_1255</name>
</gene>
<evidence type="ECO:0000259" key="11">
    <source>
        <dbReference type="PROSITE" id="PS50114"/>
    </source>
</evidence>
<feature type="region of interest" description="Disordered" evidence="10">
    <location>
        <begin position="1"/>
        <end position="29"/>
    </location>
</feature>
<dbReference type="Proteomes" id="UP000226192">
    <property type="component" value="Unassembled WGS sequence"/>
</dbReference>
<dbReference type="EMBL" id="NJET01000013">
    <property type="protein sequence ID" value="PHH65886.1"/>
    <property type="molecule type" value="Genomic_DNA"/>
</dbReference>
<organism evidence="12 13">
    <name type="scientific">Ophiocordyceps australis</name>
    <dbReference type="NCBI Taxonomy" id="1399860"/>
    <lineage>
        <taxon>Eukaryota</taxon>
        <taxon>Fungi</taxon>
        <taxon>Dikarya</taxon>
        <taxon>Ascomycota</taxon>
        <taxon>Pezizomycotina</taxon>
        <taxon>Sordariomycetes</taxon>
        <taxon>Hypocreomycetidae</taxon>
        <taxon>Hypocreales</taxon>
        <taxon>Ophiocordycipitaceae</taxon>
        <taxon>Ophiocordyceps</taxon>
    </lineage>
</organism>
<dbReference type="PANTHER" id="PTHR10071:SF338">
    <property type="entry name" value="GATA-TYPE DOMAIN-CONTAINING PROTEIN"/>
    <property type="match status" value="1"/>
</dbReference>
<dbReference type="PROSITE" id="PS50114">
    <property type="entry name" value="GATA_ZN_FINGER_2"/>
    <property type="match status" value="1"/>
</dbReference>
<evidence type="ECO:0000256" key="6">
    <source>
        <dbReference type="ARBA" id="ARBA00023163"/>
    </source>
</evidence>
<dbReference type="InterPro" id="IPR056998">
    <property type="entry name" value="Asd-4/GZF3_helical"/>
</dbReference>
<keyword evidence="2" id="KW-0479">Metal-binding</keyword>
<dbReference type="STRING" id="1399860.A0A2C5YDW5"/>
<evidence type="ECO:0000313" key="12">
    <source>
        <dbReference type="EMBL" id="PHH65886.1"/>
    </source>
</evidence>
<dbReference type="Pfam" id="PF00320">
    <property type="entry name" value="GATA"/>
    <property type="match status" value="1"/>
</dbReference>
<dbReference type="PANTHER" id="PTHR10071">
    <property type="entry name" value="TRANSCRIPTION FACTOR GATA FAMILY MEMBER"/>
    <property type="match status" value="1"/>
</dbReference>
<feature type="compositionally biased region" description="Basic and acidic residues" evidence="10">
    <location>
        <begin position="411"/>
        <end position="445"/>
    </location>
</feature>
<keyword evidence="6" id="KW-0804">Transcription</keyword>
<evidence type="ECO:0000256" key="8">
    <source>
        <dbReference type="PROSITE-ProRule" id="PRU00094"/>
    </source>
</evidence>
<feature type="compositionally biased region" description="Basic and acidic residues" evidence="10">
    <location>
        <begin position="345"/>
        <end position="371"/>
    </location>
</feature>
<dbReference type="InterPro" id="IPR039355">
    <property type="entry name" value="Transcription_factor_GATA"/>
</dbReference>
<dbReference type="AlphaFoldDB" id="A0A2C5YDW5"/>
<comment type="caution">
    <text evidence="12">The sequence shown here is derived from an EMBL/GenBank/DDBJ whole genome shotgun (WGS) entry which is preliminary data.</text>
</comment>
<feature type="domain" description="GATA-type" evidence="11">
    <location>
        <begin position="81"/>
        <end position="128"/>
    </location>
</feature>
<dbReference type="PRINTS" id="PR00619">
    <property type="entry name" value="GATAZNFINGER"/>
</dbReference>
<protein>
    <recommendedName>
        <fullName evidence="11">GATA-type domain-containing protein</fullName>
    </recommendedName>
</protein>
<dbReference type="GO" id="GO:0000981">
    <property type="term" value="F:DNA-binding transcription factor activity, RNA polymerase II-specific"/>
    <property type="evidence" value="ECO:0007669"/>
    <property type="project" value="TreeGrafter"/>
</dbReference>
<dbReference type="GO" id="GO:0000978">
    <property type="term" value="F:RNA polymerase II cis-regulatory region sequence-specific DNA binding"/>
    <property type="evidence" value="ECO:0007669"/>
    <property type="project" value="TreeGrafter"/>
</dbReference>
<evidence type="ECO:0000256" key="9">
    <source>
        <dbReference type="SAM" id="Coils"/>
    </source>
</evidence>
<dbReference type="GO" id="GO:0005634">
    <property type="term" value="C:nucleus"/>
    <property type="evidence" value="ECO:0007669"/>
    <property type="project" value="UniProtKB-SubCell"/>
</dbReference>
<feature type="compositionally biased region" description="Low complexity" evidence="10">
    <location>
        <begin position="20"/>
        <end position="29"/>
    </location>
</feature>
<feature type="coiled-coil region" evidence="9">
    <location>
        <begin position="312"/>
        <end position="339"/>
    </location>
</feature>
<dbReference type="SMART" id="SM00401">
    <property type="entry name" value="ZnF_GATA"/>
    <property type="match status" value="1"/>
</dbReference>
<dbReference type="PROSITE" id="PS00344">
    <property type="entry name" value="GATA_ZN_FINGER_1"/>
    <property type="match status" value="1"/>
</dbReference>
<comment type="subcellular location">
    <subcellularLocation>
        <location evidence="1">Nucleus</location>
    </subcellularLocation>
</comment>
<evidence type="ECO:0000313" key="13">
    <source>
        <dbReference type="Proteomes" id="UP000226192"/>
    </source>
</evidence>
<keyword evidence="3 8" id="KW-0863">Zinc-finger</keyword>
<dbReference type="Gene3D" id="3.30.50.10">
    <property type="entry name" value="Erythroid Transcription Factor GATA-1, subunit A"/>
    <property type="match status" value="1"/>
</dbReference>
<keyword evidence="4" id="KW-0862">Zinc</keyword>
<accession>A0A2C5YDW5</accession>
<sequence>MEDCEQLPMSQPADPISRPSSTSTSVSTSLPHLPNIAALAASNQVPETPQLRATAAPQAHNQPGISHAATSGVGGNTLPTCQNCTTSTTPLWRRDEFGAVLCNACGLFLKLHGRPRPISLKTDVIKSRNRVKTMRPDLANKRRQQQQQSQGFQLHMDTNGSDMSTQNTAAAAHQAIQRVTHNSIHESHDGQNSPIPRSETSVYHPALSSFIDDDAYQTNLHATTGGDESSNVDRSLDDLQTHEQLMAHNSSLKTRVSELEVINELYRGRITQVEHQEAAERQRLEIASAEQSELRTSLDMAKEIESQLRTQLQESHRRESELKRRLDELELEVAQVKDSLGLVEPPERRAKKARLDQDMDHAYNTEAKDAMRSQCESNSQTGPGEMSQIETQPESQPEPETETQTEAQVQLHEDLEPAVQAEHEPDEQSGHGSKPADSDERECFG</sequence>
<proteinExistence type="predicted"/>
<dbReference type="SUPFAM" id="SSF57716">
    <property type="entry name" value="Glucocorticoid receptor-like (DNA-binding domain)"/>
    <property type="match status" value="1"/>
</dbReference>
<keyword evidence="13" id="KW-1185">Reference proteome</keyword>
<feature type="region of interest" description="Disordered" evidence="10">
    <location>
        <begin position="131"/>
        <end position="173"/>
    </location>
</feature>
<feature type="region of interest" description="Disordered" evidence="10">
    <location>
        <begin position="342"/>
        <end position="445"/>
    </location>
</feature>
<evidence type="ECO:0000256" key="4">
    <source>
        <dbReference type="ARBA" id="ARBA00022833"/>
    </source>
</evidence>
<dbReference type="CDD" id="cd00202">
    <property type="entry name" value="ZnF_GATA"/>
    <property type="match status" value="1"/>
</dbReference>
<dbReference type="FunFam" id="3.30.50.10:FF:000007">
    <property type="entry name" value="Nitrogen regulatory AreA, N-terminal"/>
    <property type="match status" value="1"/>
</dbReference>
<dbReference type="GO" id="GO:0045944">
    <property type="term" value="P:positive regulation of transcription by RNA polymerase II"/>
    <property type="evidence" value="ECO:0007669"/>
    <property type="project" value="TreeGrafter"/>
</dbReference>
<keyword evidence="7" id="KW-0539">Nucleus</keyword>
<evidence type="ECO:0000256" key="3">
    <source>
        <dbReference type="ARBA" id="ARBA00022771"/>
    </source>
</evidence>
<evidence type="ECO:0000256" key="2">
    <source>
        <dbReference type="ARBA" id="ARBA00022723"/>
    </source>
</evidence>